<dbReference type="InterPro" id="IPR029058">
    <property type="entry name" value="AB_hydrolase_fold"/>
</dbReference>
<dbReference type="RefSeq" id="WP_110987885.1">
    <property type="nucleotide sequence ID" value="NZ_CAWNWM010000015.1"/>
</dbReference>
<comment type="caution">
    <text evidence="1">The sequence shown here is derived from an EMBL/GenBank/DDBJ whole genome shotgun (WGS) entry which is preliminary data.</text>
</comment>
<dbReference type="EMBL" id="PQWO01000015">
    <property type="protein sequence ID" value="PZD71671.1"/>
    <property type="molecule type" value="Genomic_DNA"/>
</dbReference>
<reference evidence="1 2" key="1">
    <citation type="journal article" date="2018" name="Sci. Rep.">
        <title>A novel species of the marine cyanobacterium Acaryochloris with a unique pigment content and lifestyle.</title>
        <authorList>
            <person name="Partensky F."/>
            <person name="Six C."/>
            <person name="Ratin M."/>
            <person name="Garczarek L."/>
            <person name="Vaulot D."/>
            <person name="Probert I."/>
            <person name="Calteau A."/>
            <person name="Gourvil P."/>
            <person name="Marie D."/>
            <person name="Grebert T."/>
            <person name="Bouchier C."/>
            <person name="Le Panse S."/>
            <person name="Gachenot M."/>
            <person name="Rodriguez F."/>
            <person name="Garrido J.L."/>
        </authorList>
    </citation>
    <scope>NUCLEOTIDE SEQUENCE [LARGE SCALE GENOMIC DNA]</scope>
    <source>
        <strain evidence="1 2">RCC1774</strain>
    </source>
</reference>
<organism evidence="1 2">
    <name type="scientific">Acaryochloris thomasi RCC1774</name>
    <dbReference type="NCBI Taxonomy" id="1764569"/>
    <lineage>
        <taxon>Bacteria</taxon>
        <taxon>Bacillati</taxon>
        <taxon>Cyanobacteriota</taxon>
        <taxon>Cyanophyceae</taxon>
        <taxon>Acaryochloridales</taxon>
        <taxon>Acaryochloridaceae</taxon>
        <taxon>Acaryochloris</taxon>
        <taxon>Acaryochloris thomasi</taxon>
    </lineage>
</organism>
<dbReference type="SUPFAM" id="SSF53474">
    <property type="entry name" value="alpha/beta-Hydrolases"/>
    <property type="match status" value="1"/>
</dbReference>
<keyword evidence="2" id="KW-1185">Reference proteome</keyword>
<dbReference type="AlphaFoldDB" id="A0A2W1JRB1"/>
<proteinExistence type="predicted"/>
<dbReference type="OrthoDB" id="529979at2"/>
<sequence>MLIEQQTHHQPATEIGAPLIICPGFHDRSWTEAFLHNVSFPETHPIWLFPTDKYPACSGIHLLEFVQSCMGDDGRQKPGAVSSYSPPILIGFSAGVVGAMQAAWAWQQLGGQIAAILAIDGWGVPLVSEIPCYRLSHDFFTHWSSALLGSGHDSFYAVPEVTHADLWQNPQRVEGRWISRNRDSEPQSSTAAAFIQKIVRRHETLAPVKTME</sequence>
<evidence type="ECO:0000313" key="1">
    <source>
        <dbReference type="EMBL" id="PZD71671.1"/>
    </source>
</evidence>
<protein>
    <submittedName>
        <fullName evidence="1">Uncharacterized protein</fullName>
    </submittedName>
</protein>
<accession>A0A2W1JRB1</accession>
<dbReference type="Proteomes" id="UP000248857">
    <property type="component" value="Unassembled WGS sequence"/>
</dbReference>
<name>A0A2W1JRB1_9CYAN</name>
<gene>
    <name evidence="1" type="ORF">C1752_05080</name>
</gene>
<evidence type="ECO:0000313" key="2">
    <source>
        <dbReference type="Proteomes" id="UP000248857"/>
    </source>
</evidence>